<gene>
    <name evidence="1" type="ORF">ARMGADRAFT_1014131</name>
</gene>
<evidence type="ECO:0000313" key="1">
    <source>
        <dbReference type="EMBL" id="PBK91144.1"/>
    </source>
</evidence>
<organism evidence="1 2">
    <name type="scientific">Armillaria gallica</name>
    <name type="common">Bulbous honey fungus</name>
    <name type="synonym">Armillaria bulbosa</name>
    <dbReference type="NCBI Taxonomy" id="47427"/>
    <lineage>
        <taxon>Eukaryota</taxon>
        <taxon>Fungi</taxon>
        <taxon>Dikarya</taxon>
        <taxon>Basidiomycota</taxon>
        <taxon>Agaricomycotina</taxon>
        <taxon>Agaricomycetes</taxon>
        <taxon>Agaricomycetidae</taxon>
        <taxon>Agaricales</taxon>
        <taxon>Marasmiineae</taxon>
        <taxon>Physalacriaceae</taxon>
        <taxon>Armillaria</taxon>
    </lineage>
</organism>
<keyword evidence="2" id="KW-1185">Reference proteome</keyword>
<proteinExistence type="predicted"/>
<evidence type="ECO:0000313" key="2">
    <source>
        <dbReference type="Proteomes" id="UP000217790"/>
    </source>
</evidence>
<dbReference type="Proteomes" id="UP000217790">
    <property type="component" value="Unassembled WGS sequence"/>
</dbReference>
<reference evidence="2" key="1">
    <citation type="journal article" date="2017" name="Nat. Ecol. Evol.">
        <title>Genome expansion and lineage-specific genetic innovations in the forest pathogenic fungi Armillaria.</title>
        <authorList>
            <person name="Sipos G."/>
            <person name="Prasanna A.N."/>
            <person name="Walter M.C."/>
            <person name="O'Connor E."/>
            <person name="Balint B."/>
            <person name="Krizsan K."/>
            <person name="Kiss B."/>
            <person name="Hess J."/>
            <person name="Varga T."/>
            <person name="Slot J."/>
            <person name="Riley R."/>
            <person name="Boka B."/>
            <person name="Rigling D."/>
            <person name="Barry K."/>
            <person name="Lee J."/>
            <person name="Mihaltcheva S."/>
            <person name="LaButti K."/>
            <person name="Lipzen A."/>
            <person name="Waldron R."/>
            <person name="Moloney N.M."/>
            <person name="Sperisen C."/>
            <person name="Kredics L."/>
            <person name="Vagvoelgyi C."/>
            <person name="Patrignani A."/>
            <person name="Fitzpatrick D."/>
            <person name="Nagy I."/>
            <person name="Doyle S."/>
            <person name="Anderson J.B."/>
            <person name="Grigoriev I.V."/>
            <person name="Gueldener U."/>
            <person name="Muensterkoetter M."/>
            <person name="Nagy L.G."/>
        </authorList>
    </citation>
    <scope>NUCLEOTIDE SEQUENCE [LARGE SCALE GENOMIC DNA]</scope>
    <source>
        <strain evidence="2">Ar21-2</strain>
    </source>
</reference>
<dbReference type="AlphaFoldDB" id="A0A2H3DBI1"/>
<dbReference type="EMBL" id="KZ293662">
    <property type="protein sequence ID" value="PBK91144.1"/>
    <property type="molecule type" value="Genomic_DNA"/>
</dbReference>
<protein>
    <submittedName>
        <fullName evidence="1">Uncharacterized protein</fullName>
    </submittedName>
</protein>
<dbReference type="InParanoid" id="A0A2H3DBI1"/>
<sequence length="196" mass="22405">MGDDTMILKSPDIGALADAVITLCMYYAKIGWDEEKQAFHTYIDDWQGELARFGQMRIVVDPSRSHGEGINKMIFREALVRALRDTDLYSTLLNNSAYFTAKFPMTSFTFRMLPLPISPFLFLTLIIDKPQLPGILDALTGPILKALDPACEVFMQPWLGHRLTDPLTSEPRANWGRDPRYLWITHFCEPHLTVRV</sequence>
<name>A0A2H3DBI1_ARMGA</name>
<dbReference type="OrthoDB" id="3003455at2759"/>
<accession>A0A2H3DBI1</accession>